<gene>
    <name evidence="3" type="primary">Slc16a5</name>
    <name evidence="3" type="ORF">g.13028</name>
</gene>
<feature type="transmembrane region" description="Helical" evidence="2">
    <location>
        <begin position="485"/>
        <end position="506"/>
    </location>
</feature>
<dbReference type="SUPFAM" id="SSF103473">
    <property type="entry name" value="MFS general substrate transporter"/>
    <property type="match status" value="1"/>
</dbReference>
<protein>
    <submittedName>
        <fullName evidence="3">Monocarboxylate transporter 6</fullName>
    </submittedName>
</protein>
<dbReference type="EMBL" id="GGYP01002418">
    <property type="protein sequence ID" value="MDE47189.1"/>
    <property type="molecule type" value="Transcribed_RNA"/>
</dbReference>
<dbReference type="PANTHER" id="PTHR11360">
    <property type="entry name" value="MONOCARBOXYLATE TRANSPORTER"/>
    <property type="match status" value="1"/>
</dbReference>
<reference evidence="3" key="1">
    <citation type="submission" date="2018-10" db="EMBL/GenBank/DDBJ databases">
        <title>Transcriptome assembly of Aceria tosichella (Wheat curl mite) Type 2.</title>
        <authorList>
            <person name="Scully E.D."/>
            <person name="Geib S.M."/>
            <person name="Palmer N.A."/>
            <person name="Gupta A.K."/>
            <person name="Sarath G."/>
            <person name="Tatineni S."/>
        </authorList>
    </citation>
    <scope>NUCLEOTIDE SEQUENCE</scope>
    <source>
        <strain evidence="3">LincolnNE</strain>
    </source>
</reference>
<feature type="transmembrane region" description="Helical" evidence="2">
    <location>
        <begin position="179"/>
        <end position="200"/>
    </location>
</feature>
<dbReference type="InterPro" id="IPR050327">
    <property type="entry name" value="Proton-linked_MCT"/>
</dbReference>
<dbReference type="InterPro" id="IPR011701">
    <property type="entry name" value="MFS"/>
</dbReference>
<feature type="transmembrane region" description="Helical" evidence="2">
    <location>
        <begin position="518"/>
        <end position="538"/>
    </location>
</feature>
<feature type="transmembrane region" description="Helical" evidence="2">
    <location>
        <begin position="123"/>
        <end position="140"/>
    </location>
</feature>
<dbReference type="Gene3D" id="1.20.1250.20">
    <property type="entry name" value="MFS general substrate transporter like domains"/>
    <property type="match status" value="2"/>
</dbReference>
<feature type="transmembrane region" description="Helical" evidence="2">
    <location>
        <begin position="146"/>
        <end position="167"/>
    </location>
</feature>
<organism evidence="3">
    <name type="scientific">Aceria tosichella</name>
    <name type="common">wheat curl mite</name>
    <dbReference type="NCBI Taxonomy" id="561515"/>
    <lineage>
        <taxon>Eukaryota</taxon>
        <taxon>Metazoa</taxon>
        <taxon>Ecdysozoa</taxon>
        <taxon>Arthropoda</taxon>
        <taxon>Chelicerata</taxon>
        <taxon>Arachnida</taxon>
        <taxon>Acari</taxon>
        <taxon>Acariformes</taxon>
        <taxon>Trombidiformes</taxon>
        <taxon>Prostigmata</taxon>
        <taxon>Eupodina</taxon>
        <taxon>Eriophyoidea</taxon>
        <taxon>Eriophyidae</taxon>
        <taxon>Eriophyinae</taxon>
        <taxon>Aceriini</taxon>
        <taxon>Aceria</taxon>
    </lineage>
</organism>
<accession>A0A6G1S9Z4</accession>
<evidence type="ECO:0000313" key="3">
    <source>
        <dbReference type="EMBL" id="MDE47189.1"/>
    </source>
</evidence>
<evidence type="ECO:0000256" key="2">
    <source>
        <dbReference type="SAM" id="Phobius"/>
    </source>
</evidence>
<proteinExistence type="predicted"/>
<feature type="transmembrane region" description="Helical" evidence="2">
    <location>
        <begin position="462"/>
        <end position="479"/>
    </location>
</feature>
<dbReference type="PANTHER" id="PTHR11360:SF303">
    <property type="entry name" value="MAJOR FACILITATOR SUPERFAMILY (MFS) PROFILE DOMAIN-CONTAINING PROTEIN"/>
    <property type="match status" value="1"/>
</dbReference>
<dbReference type="Pfam" id="PF07690">
    <property type="entry name" value="MFS_1"/>
    <property type="match status" value="1"/>
</dbReference>
<dbReference type="GO" id="GO:0008028">
    <property type="term" value="F:monocarboxylic acid transmembrane transporter activity"/>
    <property type="evidence" value="ECO:0007669"/>
    <property type="project" value="TreeGrafter"/>
</dbReference>
<dbReference type="InterPro" id="IPR036259">
    <property type="entry name" value="MFS_trans_sf"/>
</dbReference>
<feature type="transmembrane region" description="Helical" evidence="2">
    <location>
        <begin position="212"/>
        <end position="230"/>
    </location>
</feature>
<keyword evidence="2" id="KW-0812">Transmembrane</keyword>
<keyword evidence="2" id="KW-0472">Membrane</keyword>
<name>A0A6G1S9Z4_9ACAR</name>
<feature type="transmembrane region" description="Helical" evidence="2">
    <location>
        <begin position="550"/>
        <end position="572"/>
    </location>
</feature>
<feature type="transmembrane region" description="Helical" evidence="2">
    <location>
        <begin position="396"/>
        <end position="420"/>
    </location>
</feature>
<keyword evidence="2" id="KW-1133">Transmembrane helix</keyword>
<sequence length="592" mass="65946">MTVITNSTSDKIEQVLNENSQSKSNKQQSPENGFISQYHRELHEWSKNVDKRYAWVILMALFFTFAACLGSYRMYGLIFAQVTTSGHYTREEATWPVSMIFSSENISGPLVSIIAYHISYRTSMLIGGSLILLCNTLTYFSDSLLMDILLIGIFQGFGYAFIFMPYMQVINSYFLKYRNIALGFSLCGGTLSVFILTPLFRYVLDNYHWRAAYLLVGAITCVNLIMVPLLKPNPKPMPPSVKAKPRSAKMSIRALTYQGSIRRQSTILVRTESQRRRSGGSIISVNPFASSVGVERKISRAVNETGSPSSCGAGSVGVGSGHGGQGSPGVDHLHPSSQQSPPQSPQFGRVGQLREQAREEHFETKSLHDIEQETVKSSSFEMSIIWEILRTPGFHVIWYLELTYYWIFSIFCLVLVDFGIDRGCDRDQAEGLLMFQSIGEMVGRLGLTVLADMQFLSCQNTVILDLILMTAILCYFPFIESYMGIASMTVILNAFASLLYILLNGLLVAKLGEQKVTIGYGMASCVVGVLIIFRPQAVGYFRDHIGRYDWLMISLGLACALGAILFIIEGIVTKYCCKKNNEESADDTVSNV</sequence>
<feature type="transmembrane region" description="Helical" evidence="2">
    <location>
        <begin position="53"/>
        <end position="75"/>
    </location>
</feature>
<feature type="compositionally biased region" description="Gly residues" evidence="1">
    <location>
        <begin position="314"/>
        <end position="327"/>
    </location>
</feature>
<dbReference type="AlphaFoldDB" id="A0A6G1S9Z4"/>
<evidence type="ECO:0000256" key="1">
    <source>
        <dbReference type="SAM" id="MobiDB-lite"/>
    </source>
</evidence>
<feature type="region of interest" description="Disordered" evidence="1">
    <location>
        <begin position="301"/>
        <end position="355"/>
    </location>
</feature>